<keyword evidence="2" id="KW-0808">Transferase</keyword>
<dbReference type="GO" id="GO:0016740">
    <property type="term" value="F:transferase activity"/>
    <property type="evidence" value="ECO:0007669"/>
    <property type="project" value="UniProtKB-KW"/>
</dbReference>
<evidence type="ECO:0000313" key="2">
    <source>
        <dbReference type="EMBL" id="CEG48653.1"/>
    </source>
</evidence>
<accession>A0A0P1B1S4</accession>
<evidence type="ECO:0000313" key="3">
    <source>
        <dbReference type="Proteomes" id="UP000054928"/>
    </source>
</evidence>
<dbReference type="PANTHER" id="PTHR23020">
    <property type="entry name" value="UNCHARACTERIZED NUCLEAR HORMONE RECEPTOR-RELATED"/>
    <property type="match status" value="1"/>
</dbReference>
<dbReference type="InterPro" id="IPR004119">
    <property type="entry name" value="EcKL"/>
</dbReference>
<dbReference type="GeneID" id="36401519"/>
<dbReference type="OMA" id="AHFREVN"/>
<dbReference type="PANTHER" id="PTHR23020:SF41">
    <property type="entry name" value="AMINOGLYCOSIDE PHOSPHOTRANSFERASE DOMAIN-CONTAINING PROTEIN"/>
    <property type="match status" value="1"/>
</dbReference>
<organism evidence="2 3">
    <name type="scientific">Plasmopara halstedii</name>
    <name type="common">Downy mildew of sunflower</name>
    <dbReference type="NCBI Taxonomy" id="4781"/>
    <lineage>
        <taxon>Eukaryota</taxon>
        <taxon>Sar</taxon>
        <taxon>Stramenopiles</taxon>
        <taxon>Oomycota</taxon>
        <taxon>Peronosporomycetes</taxon>
        <taxon>Peronosporales</taxon>
        <taxon>Peronosporaceae</taxon>
        <taxon>Plasmopara</taxon>
    </lineage>
</organism>
<feature type="domain" description="CHK kinase-like" evidence="1">
    <location>
        <begin position="128"/>
        <end position="314"/>
    </location>
</feature>
<proteinExistence type="predicted"/>
<dbReference type="Pfam" id="PF02958">
    <property type="entry name" value="EcKL"/>
    <property type="match status" value="1"/>
</dbReference>
<dbReference type="Proteomes" id="UP000054928">
    <property type="component" value="Unassembled WGS sequence"/>
</dbReference>
<name>A0A0P1B1S4_PLAHL</name>
<evidence type="ECO:0000259" key="1">
    <source>
        <dbReference type="SMART" id="SM00587"/>
    </source>
</evidence>
<dbReference type="InterPro" id="IPR015897">
    <property type="entry name" value="CHK_kinase-like"/>
</dbReference>
<dbReference type="RefSeq" id="XP_024585022.1">
    <property type="nucleotide sequence ID" value="XM_024719754.1"/>
</dbReference>
<dbReference type="SUPFAM" id="SSF56112">
    <property type="entry name" value="Protein kinase-like (PK-like)"/>
    <property type="match status" value="1"/>
</dbReference>
<dbReference type="InterPro" id="IPR052961">
    <property type="entry name" value="Oxido-Kinase-like_Enzymes"/>
</dbReference>
<dbReference type="AlphaFoldDB" id="A0A0P1B1S4"/>
<dbReference type="Gene3D" id="3.90.1200.10">
    <property type="match status" value="1"/>
</dbReference>
<dbReference type="SMART" id="SM00587">
    <property type="entry name" value="CHK"/>
    <property type="match status" value="1"/>
</dbReference>
<keyword evidence="3" id="KW-1185">Reference proteome</keyword>
<reference evidence="3" key="1">
    <citation type="submission" date="2014-09" db="EMBL/GenBank/DDBJ databases">
        <authorList>
            <person name="Sharma Rahul"/>
            <person name="Thines Marco"/>
        </authorList>
    </citation>
    <scope>NUCLEOTIDE SEQUENCE [LARGE SCALE GENOMIC DNA]</scope>
</reference>
<dbReference type="InterPro" id="IPR011009">
    <property type="entry name" value="Kinase-like_dom_sf"/>
</dbReference>
<dbReference type="EMBL" id="CCYD01002939">
    <property type="protein sequence ID" value="CEG48653.1"/>
    <property type="molecule type" value="Genomic_DNA"/>
</dbReference>
<protein>
    <submittedName>
        <fullName evidence="2">Aminoglycoside phosphotransferase</fullName>
    </submittedName>
</protein>
<dbReference type="OrthoDB" id="191037at2759"/>
<sequence>MTSTSDVPARPNQLTVNFLQNILQDSYPSHRVINFKWEPMNLGVIADVVIITVEIESKGENDKAKRMKIRLVGKFMRLEIPFESMFVVESNFYKAFAAKTGDLGVKISAALDDFPFAIPAATFASSKLIILDYVEPVRTYTCVEGSPQHMISMLVTKLAQMHARYWNHSCNGLATPAGIGSQLTGEEKRLQFPSCWKVYLNDVSLESSDMARIIVLCQRLSQNPNLLERVHEMVESGPSCFIHGDFHIANMLLPTDDTEDERTWLLDWATCGRGNPMRDLAFFFIVSVKAIHRRAQEAQCQQKYFDTLTAEIEAVHFTMDELRWQYKVEASRRVGFTLSRSQSPHVLEFAGQH</sequence>